<dbReference type="SMART" id="SM00534">
    <property type="entry name" value="MUTSac"/>
    <property type="match status" value="1"/>
</dbReference>
<evidence type="ECO:0000259" key="6">
    <source>
        <dbReference type="PROSITE" id="PS00486"/>
    </source>
</evidence>
<proteinExistence type="inferred from homology"/>
<dbReference type="Pfam" id="PF05192">
    <property type="entry name" value="MutS_III"/>
    <property type="match status" value="1"/>
</dbReference>
<evidence type="ECO:0000313" key="7">
    <source>
        <dbReference type="EMBL" id="AFN82664.1"/>
    </source>
</evidence>
<keyword evidence="4" id="KW-0238">DNA-binding</keyword>
<dbReference type="InterPro" id="IPR007696">
    <property type="entry name" value="DNA_mismatch_repair_MutS_core"/>
</dbReference>
<dbReference type="Pfam" id="PF00488">
    <property type="entry name" value="MutS_V"/>
    <property type="match status" value="1"/>
</dbReference>
<keyword evidence="2" id="KW-0547">Nucleotide-binding</keyword>
<dbReference type="SUPFAM" id="SSF52540">
    <property type="entry name" value="P-loop containing nucleoside triphosphate hydrolases"/>
    <property type="match status" value="1"/>
</dbReference>
<evidence type="ECO:0000256" key="1">
    <source>
        <dbReference type="ARBA" id="ARBA00006271"/>
    </source>
</evidence>
<dbReference type="InterPro" id="IPR011184">
    <property type="entry name" value="DNA_mismatch_repair_Msh2"/>
</dbReference>
<name>I7ALY7_ENCRO</name>
<dbReference type="EMBL" id="CP003520">
    <property type="protein sequence ID" value="AFN82664.1"/>
    <property type="molecule type" value="Genomic_DNA"/>
</dbReference>
<keyword evidence="5" id="KW-0227">DNA damage</keyword>
<dbReference type="RefSeq" id="XP_009264161.1">
    <property type="nucleotide sequence ID" value="XM_009265886.1"/>
</dbReference>
<evidence type="ECO:0000256" key="4">
    <source>
        <dbReference type="ARBA" id="ARBA00023125"/>
    </source>
</evidence>
<evidence type="ECO:0000313" key="8">
    <source>
        <dbReference type="Proteomes" id="UP000010094"/>
    </source>
</evidence>
<dbReference type="KEGG" id="ero:EROM_030430"/>
<dbReference type="PANTHER" id="PTHR11361">
    <property type="entry name" value="DNA MISMATCH REPAIR PROTEIN MUTS FAMILY MEMBER"/>
    <property type="match status" value="1"/>
</dbReference>
<dbReference type="SUPFAM" id="SSF48334">
    <property type="entry name" value="DNA repair protein MutS, domain III"/>
    <property type="match status" value="1"/>
</dbReference>
<dbReference type="Gene3D" id="3.30.420.110">
    <property type="entry name" value="MutS, connector domain"/>
    <property type="match status" value="1"/>
</dbReference>
<keyword evidence="5" id="KW-0234">DNA repair</keyword>
<dbReference type="Proteomes" id="UP000010094">
    <property type="component" value="Chromosome III"/>
</dbReference>
<dbReference type="InterPro" id="IPR045076">
    <property type="entry name" value="MutS"/>
</dbReference>
<dbReference type="VEuPathDB" id="MicrosporidiaDB:EROM_030430"/>
<dbReference type="PIRSF" id="PIRSF005813">
    <property type="entry name" value="MSH2"/>
    <property type="match status" value="1"/>
</dbReference>
<dbReference type="InterPro" id="IPR027417">
    <property type="entry name" value="P-loop_NTPase"/>
</dbReference>
<dbReference type="AlphaFoldDB" id="I7ALY7"/>
<comment type="similarity">
    <text evidence="1">Belongs to the DNA mismatch repair MutS family.</text>
</comment>
<dbReference type="InterPro" id="IPR036678">
    <property type="entry name" value="MutS_con_dom_sf"/>
</dbReference>
<feature type="domain" description="DNA mismatch repair proteins mutS family" evidence="6">
    <location>
        <begin position="617"/>
        <end position="633"/>
    </location>
</feature>
<dbReference type="GO" id="GO:0140664">
    <property type="term" value="F:ATP-dependent DNA damage sensor activity"/>
    <property type="evidence" value="ECO:0007669"/>
    <property type="project" value="InterPro"/>
</dbReference>
<evidence type="ECO:0000256" key="5">
    <source>
        <dbReference type="ARBA" id="ARBA00023204"/>
    </source>
</evidence>
<keyword evidence="8" id="KW-1185">Reference proteome</keyword>
<organism evidence="7 8">
    <name type="scientific">Encephalitozoon romaleae (strain SJ-2008)</name>
    <name type="common">Microsporidian parasite</name>
    <dbReference type="NCBI Taxonomy" id="1178016"/>
    <lineage>
        <taxon>Eukaryota</taxon>
        <taxon>Fungi</taxon>
        <taxon>Fungi incertae sedis</taxon>
        <taxon>Microsporidia</taxon>
        <taxon>Unikaryonidae</taxon>
        <taxon>Encephalitozoon</taxon>
    </lineage>
</organism>
<protein>
    <submittedName>
        <fullName evidence="7">DNA mismatch repair ATPase MutS</fullName>
    </submittedName>
</protein>
<evidence type="ECO:0000256" key="2">
    <source>
        <dbReference type="ARBA" id="ARBA00022741"/>
    </source>
</evidence>
<dbReference type="Gene3D" id="3.40.50.300">
    <property type="entry name" value="P-loop containing nucleotide triphosphate hydrolases"/>
    <property type="match status" value="1"/>
</dbReference>
<dbReference type="SMART" id="SM00533">
    <property type="entry name" value="MUTSd"/>
    <property type="match status" value="1"/>
</dbReference>
<dbReference type="InterPro" id="IPR000432">
    <property type="entry name" value="DNA_mismatch_repair_MutS_C"/>
</dbReference>
<dbReference type="OrthoDB" id="295033at2759"/>
<gene>
    <name evidence="7" type="ordered locus">EROM_030430</name>
</gene>
<sequence>MDHEFKLFYETLDKSKFKFFGRGESYSVFNEDIAMIPRRNAKDVIEKKEGKEMRVSKGEIEDIIRVLLTEAKIGVQEYDGQALIREGFPGNWKDFTDLLLDTRNVPSIAAVKLGDTVEISFLITSEPTIYTSNFEDDEIFSSLYWILNEVNAVEVVYDNKKLTDFLNKLGISGCLRRSEENTVKLLCRYLRISEENYECREYIRPFLCRVDKNVLSALNVYNEREHCVSKTFCCYTNQGWRLLHRMLLQPLRNKEEIERRLNTIDSLKTLNLSILRKFPDLLRLSRRISGGRVSLREILRLVQTIDAIPDLISSFSTSLPLTRDVGEPLKKIFSAFEPIKAEVARVVDLEAAEENVYRIMPDVSPRLYKLNEALKEVDEEMDKEYRRVCETFPKLKIDRILGVFKTTKTEYQKTRDIFRKEGFVELNLVKGGVSLTTRTLSSLNERKTSLKEKVDDEEKEIMDGMKTMLKNYISYIESLNYLTALIDVFSAFSIKATLKGYSRPEFNKNKLEIRGGFHPVLEDQDYIPNSIKMEDKRMCVVTGPNMGGKSTFLKTCGVIALLAHMGCYVPAEYASIPILDGIYVRVGAADCSFTGSSTFMMEMADIARICRLSSPESLVIIDELGRGTSAIDGLSIAQAVKEHLVQKKSLCLCATHFPELCGDDVLNKKVKNEGTLLMYELVDGVCDTSFGIMVAEKVGFPVEVIQMAKEYMEK</sequence>
<dbReference type="Gene3D" id="1.10.1420.10">
    <property type="match status" value="2"/>
</dbReference>
<evidence type="ECO:0000256" key="3">
    <source>
        <dbReference type="ARBA" id="ARBA00022840"/>
    </source>
</evidence>
<dbReference type="GO" id="GO:0006298">
    <property type="term" value="P:mismatch repair"/>
    <property type="evidence" value="ECO:0007669"/>
    <property type="project" value="InterPro"/>
</dbReference>
<accession>I7ALY7</accession>
<dbReference type="PROSITE" id="PS00486">
    <property type="entry name" value="DNA_MISMATCH_REPAIR_2"/>
    <property type="match status" value="1"/>
</dbReference>
<dbReference type="GO" id="GO:0005634">
    <property type="term" value="C:nucleus"/>
    <property type="evidence" value="ECO:0007669"/>
    <property type="project" value="TreeGrafter"/>
</dbReference>
<dbReference type="PANTHER" id="PTHR11361:SF34">
    <property type="entry name" value="DNA MISMATCH REPAIR PROTEIN MSH1, MITOCHONDRIAL"/>
    <property type="match status" value="1"/>
</dbReference>
<dbReference type="HOGENOM" id="CLU_002472_10_1_1"/>
<dbReference type="GO" id="GO:0005524">
    <property type="term" value="F:ATP binding"/>
    <property type="evidence" value="ECO:0007669"/>
    <property type="project" value="UniProtKB-KW"/>
</dbReference>
<dbReference type="GO" id="GO:0030983">
    <property type="term" value="F:mismatched DNA binding"/>
    <property type="evidence" value="ECO:0007669"/>
    <property type="project" value="InterPro"/>
</dbReference>
<dbReference type="InterPro" id="IPR036187">
    <property type="entry name" value="DNA_mismatch_repair_MutS_sf"/>
</dbReference>
<dbReference type="CDD" id="cd03243">
    <property type="entry name" value="ABC_MutS_homologs"/>
    <property type="match status" value="1"/>
</dbReference>
<keyword evidence="3" id="KW-0067">ATP-binding</keyword>
<reference evidence="7 8" key="1">
    <citation type="journal article" date="2012" name="Proc. Natl. Acad. Sci. U.S.A.">
        <title>Gain and loss of multiple functionally related, horizontally transferred genes in the reduced genomes of two microsporidian parasites.</title>
        <authorList>
            <person name="Pombert J.-F."/>
            <person name="Selman M."/>
            <person name="Burki F."/>
            <person name="Bardell F.T."/>
            <person name="Farinelli L."/>
            <person name="Solter L.F."/>
            <person name="Whitman D.W."/>
            <person name="Weiss L.M."/>
            <person name="Corradi N."/>
            <person name="Keeling P.J."/>
        </authorList>
    </citation>
    <scope>NUCLEOTIDE SEQUENCE [LARGE SCALE GENOMIC DNA]</scope>
    <source>
        <strain evidence="7 8">SJ-2008</strain>
    </source>
</reference>
<dbReference type="GeneID" id="20520954"/>